<dbReference type="Pfam" id="PF00512">
    <property type="entry name" value="HisKA"/>
    <property type="match status" value="1"/>
</dbReference>
<dbReference type="RefSeq" id="XP_049140571.1">
    <property type="nucleotide sequence ID" value="XM_049283428.1"/>
</dbReference>
<keyword evidence="4" id="KW-0808">Transferase</keyword>
<evidence type="ECO:0000256" key="4">
    <source>
        <dbReference type="ARBA" id="ARBA00022679"/>
    </source>
</evidence>
<dbReference type="InterPro" id="IPR011006">
    <property type="entry name" value="CheY-like_superfamily"/>
</dbReference>
<proteinExistence type="predicted"/>
<reference evidence="10" key="1">
    <citation type="journal article" date="2021" name="Mol. Plant Microbe Interact.">
        <title>Complete Genome Sequence of the Plant-Pathogenic Fungus Colletotrichum lupini.</title>
        <authorList>
            <person name="Baroncelli R."/>
            <person name="Pensec F."/>
            <person name="Da Lio D."/>
            <person name="Boufleur T."/>
            <person name="Vicente I."/>
            <person name="Sarrocco S."/>
            <person name="Picot A."/>
            <person name="Baraldi E."/>
            <person name="Sukno S."/>
            <person name="Thon M."/>
            <person name="Le Floch G."/>
        </authorList>
    </citation>
    <scope>NUCLEOTIDE SEQUENCE</scope>
    <source>
        <strain evidence="10">IMI 504893</strain>
    </source>
</reference>
<feature type="region of interest" description="Disordered" evidence="7">
    <location>
        <begin position="424"/>
        <end position="454"/>
    </location>
</feature>
<evidence type="ECO:0000256" key="5">
    <source>
        <dbReference type="ARBA" id="ARBA00022777"/>
    </source>
</evidence>
<accession>A0A9Q8WDP4</accession>
<evidence type="ECO:0000256" key="7">
    <source>
        <dbReference type="SAM" id="MobiDB-lite"/>
    </source>
</evidence>
<dbReference type="EC" id="2.7.13.3" evidence="2"/>
<dbReference type="GO" id="GO:0000155">
    <property type="term" value="F:phosphorelay sensor kinase activity"/>
    <property type="evidence" value="ECO:0007669"/>
    <property type="project" value="InterPro"/>
</dbReference>
<evidence type="ECO:0000256" key="3">
    <source>
        <dbReference type="ARBA" id="ARBA00022553"/>
    </source>
</evidence>
<dbReference type="Proteomes" id="UP000830671">
    <property type="component" value="Chromosome 2"/>
</dbReference>
<feature type="region of interest" description="Disordered" evidence="7">
    <location>
        <begin position="262"/>
        <end position="284"/>
    </location>
</feature>
<evidence type="ECO:0000256" key="6">
    <source>
        <dbReference type="PROSITE-ProRule" id="PRU00169"/>
    </source>
</evidence>
<dbReference type="Pfam" id="PF02518">
    <property type="entry name" value="HATPase_c"/>
    <property type="match status" value="1"/>
</dbReference>
<evidence type="ECO:0000256" key="2">
    <source>
        <dbReference type="ARBA" id="ARBA00012438"/>
    </source>
</evidence>
<keyword evidence="11" id="KW-1185">Reference proteome</keyword>
<dbReference type="InterPro" id="IPR003661">
    <property type="entry name" value="HisK_dim/P_dom"/>
</dbReference>
<dbReference type="KEGG" id="clup:CLUP02_04416"/>
<feature type="region of interest" description="Disordered" evidence="7">
    <location>
        <begin position="1110"/>
        <end position="1134"/>
    </location>
</feature>
<dbReference type="Gene3D" id="3.30.565.10">
    <property type="entry name" value="Histidine kinase-like ATPase, C-terminal domain"/>
    <property type="match status" value="1"/>
</dbReference>
<feature type="compositionally biased region" description="Basic and acidic residues" evidence="7">
    <location>
        <begin position="268"/>
        <end position="282"/>
    </location>
</feature>
<dbReference type="SUPFAM" id="SSF55781">
    <property type="entry name" value="GAF domain-like"/>
    <property type="match status" value="1"/>
</dbReference>
<comment type="catalytic activity">
    <reaction evidence="1">
        <text>ATP + protein L-histidine = ADP + protein N-phospho-L-histidine.</text>
        <dbReference type="EC" id="2.7.13.3"/>
    </reaction>
</comment>
<evidence type="ECO:0000259" key="9">
    <source>
        <dbReference type="PROSITE" id="PS50110"/>
    </source>
</evidence>
<dbReference type="SUPFAM" id="SSF52172">
    <property type="entry name" value="CheY-like"/>
    <property type="match status" value="1"/>
</dbReference>
<feature type="region of interest" description="Disordered" evidence="7">
    <location>
        <begin position="507"/>
        <end position="559"/>
    </location>
</feature>
<feature type="domain" description="Response regulatory" evidence="9">
    <location>
        <begin position="1225"/>
        <end position="1346"/>
    </location>
</feature>
<dbReference type="CDD" id="cd00082">
    <property type="entry name" value="HisKA"/>
    <property type="match status" value="1"/>
</dbReference>
<dbReference type="Pfam" id="PF00072">
    <property type="entry name" value="Response_reg"/>
    <property type="match status" value="1"/>
</dbReference>
<keyword evidence="5" id="KW-0418">Kinase</keyword>
<feature type="compositionally biased region" description="Basic residues" evidence="7">
    <location>
        <begin position="548"/>
        <end position="557"/>
    </location>
</feature>
<organism evidence="10 11">
    <name type="scientific">Colletotrichum lupini</name>
    <dbReference type="NCBI Taxonomy" id="145971"/>
    <lineage>
        <taxon>Eukaryota</taxon>
        <taxon>Fungi</taxon>
        <taxon>Dikarya</taxon>
        <taxon>Ascomycota</taxon>
        <taxon>Pezizomycotina</taxon>
        <taxon>Sordariomycetes</taxon>
        <taxon>Hypocreomycetidae</taxon>
        <taxon>Glomerellales</taxon>
        <taxon>Glomerellaceae</taxon>
        <taxon>Colletotrichum</taxon>
        <taxon>Colletotrichum acutatum species complex</taxon>
    </lineage>
</organism>
<dbReference type="SMART" id="SM00388">
    <property type="entry name" value="HisKA"/>
    <property type="match status" value="1"/>
</dbReference>
<feature type="region of interest" description="Disordered" evidence="7">
    <location>
        <begin position="301"/>
        <end position="377"/>
    </location>
</feature>
<feature type="compositionally biased region" description="Low complexity" evidence="7">
    <location>
        <begin position="432"/>
        <end position="446"/>
    </location>
</feature>
<keyword evidence="3 6" id="KW-0597">Phosphoprotein</keyword>
<feature type="compositionally biased region" description="Polar residues" evidence="7">
    <location>
        <begin position="305"/>
        <end position="322"/>
    </location>
</feature>
<evidence type="ECO:0000259" key="8">
    <source>
        <dbReference type="PROSITE" id="PS50109"/>
    </source>
</evidence>
<dbReference type="Gene3D" id="3.40.50.2300">
    <property type="match status" value="1"/>
</dbReference>
<dbReference type="CDD" id="cd17546">
    <property type="entry name" value="REC_hyHK_CKI1_RcsC-like"/>
    <property type="match status" value="1"/>
</dbReference>
<feature type="compositionally biased region" description="Basic and acidic residues" evidence="7">
    <location>
        <begin position="1161"/>
        <end position="1172"/>
    </location>
</feature>
<evidence type="ECO:0000313" key="10">
    <source>
        <dbReference type="EMBL" id="UQC78937.1"/>
    </source>
</evidence>
<dbReference type="SMART" id="SM00387">
    <property type="entry name" value="HATPase_c"/>
    <property type="match status" value="1"/>
</dbReference>
<dbReference type="InterPro" id="IPR003594">
    <property type="entry name" value="HATPase_dom"/>
</dbReference>
<dbReference type="InterPro" id="IPR001789">
    <property type="entry name" value="Sig_transdc_resp-reg_receiver"/>
</dbReference>
<dbReference type="PANTHER" id="PTHR43047">
    <property type="entry name" value="TWO-COMPONENT HISTIDINE PROTEIN KINASE"/>
    <property type="match status" value="1"/>
</dbReference>
<evidence type="ECO:0000256" key="1">
    <source>
        <dbReference type="ARBA" id="ARBA00000085"/>
    </source>
</evidence>
<feature type="compositionally biased region" description="Polar residues" evidence="7">
    <location>
        <begin position="356"/>
        <end position="375"/>
    </location>
</feature>
<dbReference type="InterPro" id="IPR029016">
    <property type="entry name" value="GAF-like_dom_sf"/>
</dbReference>
<name>A0A9Q8WDP4_9PEZI</name>
<protein>
    <recommendedName>
        <fullName evidence="2">histidine kinase</fullName>
        <ecNumber evidence="2">2.7.13.3</ecNumber>
    </recommendedName>
</protein>
<dbReference type="SUPFAM" id="SSF47384">
    <property type="entry name" value="Homodimeric domain of signal transducing histidine kinase"/>
    <property type="match status" value="1"/>
</dbReference>
<feature type="domain" description="Histidine kinase" evidence="8">
    <location>
        <begin position="641"/>
        <end position="940"/>
    </location>
</feature>
<dbReference type="InterPro" id="IPR005467">
    <property type="entry name" value="His_kinase_dom"/>
</dbReference>
<dbReference type="GO" id="GO:0009927">
    <property type="term" value="F:histidine phosphotransfer kinase activity"/>
    <property type="evidence" value="ECO:0007669"/>
    <property type="project" value="TreeGrafter"/>
</dbReference>
<dbReference type="PROSITE" id="PS50110">
    <property type="entry name" value="RESPONSE_REGULATORY"/>
    <property type="match status" value="1"/>
</dbReference>
<dbReference type="GO" id="GO:0005886">
    <property type="term" value="C:plasma membrane"/>
    <property type="evidence" value="ECO:0007669"/>
    <property type="project" value="TreeGrafter"/>
</dbReference>
<dbReference type="Gene3D" id="1.10.287.130">
    <property type="match status" value="1"/>
</dbReference>
<sequence length="1348" mass="148274">MVNTPPAKAVSEGRRERETFRSAPQTSLIFGIEFPDRLRRYDSSLIAHTVYNDPNNLKPSSELRSCPDAALTSFAELGALRLNATRAMISLFDSKYQYVIAEATQSLALTPDTNPPETQRGDIDQLLLCGTAIPRSSGICELILSISDHLNEQHPSGPHQLPVTIIPDLSVDPRTSSRAFCLNTPQCRFYAGVPIRSQSGIHIGVFSIYGDTPRKSFDNVENQLMQDISKVILNYLDAKRNRDDHRRADRMVRGVGSFVEGKSTMSGWRDRNNIDSFDDHPSFEGALNKHQQRIERNREEVAFEASQTPQHQSSAVAMQNAPQPEVQAPDDKPVSPTADSRPYPQPNQDPEALPSVSGTSLESIHSGTESVSQGDGDSHMTHIRHIFSKAANVIREAIEVESVLFVDASIGSFGGLAVPRATNMRSARGRGSSSSSSDEQTSPSLSTGSVLGSDTDQDDSLCAVLGFSSSSTSSVDGDLPSLNHTSVSEKFLTKLLRRYPQGKIFSFDENGSIQSSDHSGDDHIAQPETPLQEIVDIVRGPTEDERQRNKKRKHAYSRRNEGKTLSGLFSGTRSMAIIPLWDVQKQRWYAGGFACTKTPTRVLTVEGELSYLRAFASVIMSEVDHVSSMLVDKAKTDLLSSLSHELRSPLHGIILGAELLHDTTMDAFQGETLVSIENCGRTLLETIDHLLDWSKINNFIGPSNHRRNSTTFGERGLRARDRKISIEAGMMSITSNVEVDVLSEEVVESVCAGFSYQRISVAQLAGNRPTDHADTTALRRLDSMQAMEEMATRTNKIGDLQLILGDVSVTFDISPAVSWGFHTQPGALRRVIMNLLGNSLKYTEKGFVNVNVNQLAPLTDVPSTKAIIQIDVVDSGRGISHEYLQHHLFAPFAQEDSFSAGAGLGLSLVKRIVSKLRGSIQVWSKVGRGTKVRVQLPLLCANPASPTVANVDDGNIDTFRASVGELMGLRVKLLGFPEDYGVKMPDELASNTPSEGALVTNLCREWLHMHIIDQSIPPSQQLLPDLVLSTEKQLEQLLTERRLGIINTPVVVICRNALIARQLVTSARFTGNRIVFEFISQPIGPRKLAKVLLLSFKRWTKMQERAIPTPTMLSLASPEASNAGGDTPTGFAQDRLTDVGSTEALPDVSTGEDLPERLKELPNTEVEAKQGVDDQAVQARETEPRPEDVALPDTPEEHPKRLTLDGQDTPRLSHRPKKTGGFRPKFLLVDDNPLNLKMLATYMTRLGHDYRNARDGQEALDEFRQAPGEYHCILMDISMPVMDGFEATRRIRAIETKDSLSRCLIIALTGLASANAQQEAFASGIDLFLTKPVRLKELSKILESKDIA</sequence>
<feature type="modified residue" description="4-aspartylphosphate" evidence="6">
    <location>
        <position position="1276"/>
    </location>
</feature>
<dbReference type="InterPro" id="IPR036890">
    <property type="entry name" value="HATPase_C_sf"/>
</dbReference>
<dbReference type="InterPro" id="IPR036097">
    <property type="entry name" value="HisK_dim/P_sf"/>
</dbReference>
<feature type="region of interest" description="Disordered" evidence="7">
    <location>
        <begin position="1161"/>
        <end position="1219"/>
    </location>
</feature>
<dbReference type="PRINTS" id="PR00344">
    <property type="entry name" value="BCTRLSENSOR"/>
</dbReference>
<dbReference type="Gene3D" id="3.30.450.40">
    <property type="match status" value="1"/>
</dbReference>
<dbReference type="PROSITE" id="PS50109">
    <property type="entry name" value="HIS_KIN"/>
    <property type="match status" value="1"/>
</dbReference>
<evidence type="ECO:0000313" key="11">
    <source>
        <dbReference type="Proteomes" id="UP000830671"/>
    </source>
</evidence>
<gene>
    <name evidence="10" type="ORF">CLUP02_04416</name>
</gene>
<dbReference type="GeneID" id="73338438"/>
<dbReference type="EMBL" id="CP019474">
    <property type="protein sequence ID" value="UQC78937.1"/>
    <property type="molecule type" value="Genomic_DNA"/>
</dbReference>
<dbReference type="InterPro" id="IPR004358">
    <property type="entry name" value="Sig_transdc_His_kin-like_C"/>
</dbReference>
<dbReference type="PANTHER" id="PTHR43047:SF72">
    <property type="entry name" value="OSMOSENSING HISTIDINE PROTEIN KINASE SLN1"/>
    <property type="match status" value="1"/>
</dbReference>
<dbReference type="SMART" id="SM00448">
    <property type="entry name" value="REC"/>
    <property type="match status" value="1"/>
</dbReference>
<dbReference type="SUPFAM" id="SSF55874">
    <property type="entry name" value="ATPase domain of HSP90 chaperone/DNA topoisomerase II/histidine kinase"/>
    <property type="match status" value="1"/>
</dbReference>